<dbReference type="KEGG" id="pna:Pnap_1931"/>
<dbReference type="EMBL" id="CP000529">
    <property type="protein sequence ID" value="ABM37241.1"/>
    <property type="molecule type" value="Genomic_DNA"/>
</dbReference>
<dbReference type="STRING" id="365044.Pnap_1931"/>
<dbReference type="InterPro" id="IPR012337">
    <property type="entry name" value="RNaseH-like_sf"/>
</dbReference>
<dbReference type="InterPro" id="IPR001584">
    <property type="entry name" value="Integrase_cat-core"/>
</dbReference>
<dbReference type="InterPro" id="IPR050900">
    <property type="entry name" value="Transposase_IS3/IS150/IS904"/>
</dbReference>
<dbReference type="Proteomes" id="UP000000644">
    <property type="component" value="Chromosome"/>
</dbReference>
<reference evidence="3" key="1">
    <citation type="journal article" date="2009" name="Environ. Microbiol.">
        <title>The genome of Polaromonas naphthalenivorans strain CJ2, isolated from coal tar-contaminated sediment, reveals physiological and metabolic versatility and evolution through extensive horizontal gene transfer.</title>
        <authorList>
            <person name="Yagi J.M."/>
            <person name="Sims D."/>
            <person name="Brettin T."/>
            <person name="Bruce D."/>
            <person name="Madsen E.L."/>
        </authorList>
    </citation>
    <scope>NUCLEOTIDE SEQUENCE [LARGE SCALE GENOMIC DNA]</scope>
    <source>
        <strain evidence="3">CJ2</strain>
    </source>
</reference>
<gene>
    <name evidence="2" type="ordered locus">Pnap_1931</name>
</gene>
<proteinExistence type="predicted"/>
<dbReference type="AlphaFoldDB" id="A1VNL3"/>
<dbReference type="eggNOG" id="COG2801">
    <property type="taxonomic scope" value="Bacteria"/>
</dbReference>
<dbReference type="PANTHER" id="PTHR46889:SF4">
    <property type="entry name" value="TRANSPOSASE INSO FOR INSERTION SEQUENCE ELEMENT IS911B-RELATED"/>
    <property type="match status" value="1"/>
</dbReference>
<dbReference type="HOGENOM" id="CLU_2303367_0_0_4"/>
<dbReference type="GO" id="GO:0015074">
    <property type="term" value="P:DNA integration"/>
    <property type="evidence" value="ECO:0007669"/>
    <property type="project" value="InterPro"/>
</dbReference>
<evidence type="ECO:0000313" key="2">
    <source>
        <dbReference type="EMBL" id="ABM37241.1"/>
    </source>
</evidence>
<feature type="domain" description="Integrase catalytic" evidence="1">
    <location>
        <begin position="3"/>
        <end position="50"/>
    </location>
</feature>
<dbReference type="Pfam" id="PF00665">
    <property type="entry name" value="rve"/>
    <property type="match status" value="1"/>
</dbReference>
<accession>A1VNL3</accession>
<sequence length="100" mass="10874">MLLQVFYSIQGKQAGVLFHSDRGSQYASGAFRDALKAYGILSSMSRRGNCWDTQSKINSSKPGLQLRPGKPVHDLGLGYAIQGQGHVVGKECYCPAFHDA</sequence>
<keyword evidence="3" id="KW-1185">Reference proteome</keyword>
<dbReference type="PANTHER" id="PTHR46889">
    <property type="entry name" value="TRANSPOSASE INSF FOR INSERTION SEQUENCE IS3B-RELATED"/>
    <property type="match status" value="1"/>
</dbReference>
<evidence type="ECO:0000259" key="1">
    <source>
        <dbReference type="Pfam" id="PF00665"/>
    </source>
</evidence>
<organism evidence="2 3">
    <name type="scientific">Polaromonas naphthalenivorans (strain CJ2)</name>
    <dbReference type="NCBI Taxonomy" id="365044"/>
    <lineage>
        <taxon>Bacteria</taxon>
        <taxon>Pseudomonadati</taxon>
        <taxon>Pseudomonadota</taxon>
        <taxon>Betaproteobacteria</taxon>
        <taxon>Burkholderiales</taxon>
        <taxon>Comamonadaceae</taxon>
        <taxon>Polaromonas</taxon>
    </lineage>
</organism>
<name>A1VNL3_POLNA</name>
<evidence type="ECO:0000313" key="3">
    <source>
        <dbReference type="Proteomes" id="UP000000644"/>
    </source>
</evidence>
<dbReference type="SUPFAM" id="SSF53098">
    <property type="entry name" value="Ribonuclease H-like"/>
    <property type="match status" value="1"/>
</dbReference>
<protein>
    <recommendedName>
        <fullName evidence="1">Integrase catalytic domain-containing protein</fullName>
    </recommendedName>
</protein>